<evidence type="ECO:0000313" key="1">
    <source>
        <dbReference type="EMBL" id="MCU9612548.1"/>
    </source>
</evidence>
<comment type="caution">
    <text evidence="1">The sequence shown here is derived from an EMBL/GenBank/DDBJ whole genome shotgun (WGS) entry which is preliminary data.</text>
</comment>
<gene>
    <name evidence="1" type="ORF">OEV98_03090</name>
</gene>
<proteinExistence type="predicted"/>
<accession>A0AAE3IQ81</accession>
<name>A0AAE3IQ81_9BACI</name>
<dbReference type="Proteomes" id="UP001209318">
    <property type="component" value="Unassembled WGS sequence"/>
</dbReference>
<dbReference type="RefSeq" id="WP_263071733.1">
    <property type="nucleotide sequence ID" value="NZ_JAOUSF010000001.1"/>
</dbReference>
<keyword evidence="2" id="KW-1185">Reference proteome</keyword>
<reference evidence="1" key="1">
    <citation type="submission" date="2022-10" db="EMBL/GenBank/DDBJ databases">
        <title>Description of Fervidibacillus gen. nov. in the family Fervidibacillaceae fam. nov. with two species, Fervidibacillus albus sp. nov., and Fervidibacillus halotolerans sp. nov., isolated from tidal flat sediments.</title>
        <authorList>
            <person name="Kwon K.K."/>
            <person name="Yang S.-H."/>
        </authorList>
    </citation>
    <scope>NUCLEOTIDE SEQUENCE</scope>
    <source>
        <strain evidence="1">JCM 19140</strain>
    </source>
</reference>
<evidence type="ECO:0000313" key="2">
    <source>
        <dbReference type="Proteomes" id="UP001209318"/>
    </source>
</evidence>
<sequence>MTVNNSGVLRKEYFIAYLKLVIHAKQVNVNEAKEYTWKHFFHQNKVKFGEATYHNFELAYKELMRINIKTERE</sequence>
<dbReference type="AlphaFoldDB" id="A0AAE3IQ81"/>
<organism evidence="1 2">
    <name type="scientific">Perspicuibacillus lycopersici</name>
    <dbReference type="NCBI Taxonomy" id="1325689"/>
    <lineage>
        <taxon>Bacteria</taxon>
        <taxon>Bacillati</taxon>
        <taxon>Bacillota</taxon>
        <taxon>Bacilli</taxon>
        <taxon>Bacillales</taxon>
        <taxon>Bacillaceae</taxon>
        <taxon>Perspicuibacillus</taxon>
    </lineage>
</organism>
<protein>
    <submittedName>
        <fullName evidence="1">Uncharacterized protein</fullName>
    </submittedName>
</protein>
<dbReference type="EMBL" id="JAOUSF010000001">
    <property type="protein sequence ID" value="MCU9612548.1"/>
    <property type="molecule type" value="Genomic_DNA"/>
</dbReference>